<evidence type="ECO:0000313" key="12">
    <source>
        <dbReference type="EMBL" id="CAG6446723.1"/>
    </source>
</evidence>
<keyword evidence="7" id="KW-0496">Mitochondrion</keyword>
<evidence type="ECO:0000256" key="7">
    <source>
        <dbReference type="ARBA" id="ARBA00023128"/>
    </source>
</evidence>
<dbReference type="InterPro" id="IPR023395">
    <property type="entry name" value="MCP_dom_sf"/>
</dbReference>
<feature type="repeat" description="Solcar" evidence="9">
    <location>
        <begin position="182"/>
        <end position="268"/>
    </location>
</feature>
<dbReference type="GO" id="GO:0005743">
    <property type="term" value="C:mitochondrial inner membrane"/>
    <property type="evidence" value="ECO:0007669"/>
    <property type="project" value="UniProtKB-SubCell"/>
</dbReference>
<dbReference type="Pfam" id="PF00153">
    <property type="entry name" value="Mito_carr"/>
    <property type="match status" value="3"/>
</dbReference>
<dbReference type="AlphaFoldDB" id="A0A8D7ZY15"/>
<evidence type="ECO:0000256" key="9">
    <source>
        <dbReference type="PROSITE-ProRule" id="PRU00282"/>
    </source>
</evidence>
<evidence type="ECO:0000256" key="8">
    <source>
        <dbReference type="ARBA" id="ARBA00023136"/>
    </source>
</evidence>
<dbReference type="PROSITE" id="PS50920">
    <property type="entry name" value="SOLCAR"/>
    <property type="match status" value="3"/>
</dbReference>
<evidence type="ECO:0000256" key="2">
    <source>
        <dbReference type="ARBA" id="ARBA00006375"/>
    </source>
</evidence>
<comment type="similarity">
    <text evidence="2 10">Belongs to the mitochondrial carrier (TC 2.A.29) family.</text>
</comment>
<protein>
    <submittedName>
        <fullName evidence="12">Mitochondrial coenzyme A transporter SLC25A42</fullName>
    </submittedName>
</protein>
<keyword evidence="3 10" id="KW-0813">Transport</keyword>
<keyword evidence="5" id="KW-0677">Repeat</keyword>
<accession>A0A8D7ZY15</accession>
<evidence type="ECO:0000256" key="5">
    <source>
        <dbReference type="ARBA" id="ARBA00022737"/>
    </source>
</evidence>
<evidence type="ECO:0000256" key="11">
    <source>
        <dbReference type="SAM" id="MobiDB-lite"/>
    </source>
</evidence>
<name>A0A8D7ZY15_CULPI</name>
<feature type="repeat" description="Solcar" evidence="9">
    <location>
        <begin position="87"/>
        <end position="174"/>
    </location>
</feature>
<dbReference type="GO" id="GO:0055085">
    <property type="term" value="P:transmembrane transport"/>
    <property type="evidence" value="ECO:0007669"/>
    <property type="project" value="InterPro"/>
</dbReference>
<dbReference type="PANTHER" id="PTHR24089">
    <property type="entry name" value="SOLUTE CARRIER FAMILY 25"/>
    <property type="match status" value="1"/>
</dbReference>
<dbReference type="InterPro" id="IPR018108">
    <property type="entry name" value="MCP_transmembrane"/>
</dbReference>
<evidence type="ECO:0000256" key="4">
    <source>
        <dbReference type="ARBA" id="ARBA00022692"/>
    </source>
</evidence>
<dbReference type="SUPFAM" id="SSF103506">
    <property type="entry name" value="Mitochondrial carrier"/>
    <property type="match status" value="1"/>
</dbReference>
<proteinExistence type="inferred from homology"/>
<evidence type="ECO:0000256" key="10">
    <source>
        <dbReference type="RuleBase" id="RU000488"/>
    </source>
</evidence>
<evidence type="ECO:0000256" key="6">
    <source>
        <dbReference type="ARBA" id="ARBA00022792"/>
    </source>
</evidence>
<dbReference type="InterPro" id="IPR002067">
    <property type="entry name" value="MCP"/>
</dbReference>
<organism evidence="12">
    <name type="scientific">Culex pipiens</name>
    <name type="common">House mosquito</name>
    <dbReference type="NCBI Taxonomy" id="7175"/>
    <lineage>
        <taxon>Eukaryota</taxon>
        <taxon>Metazoa</taxon>
        <taxon>Ecdysozoa</taxon>
        <taxon>Arthropoda</taxon>
        <taxon>Hexapoda</taxon>
        <taxon>Insecta</taxon>
        <taxon>Pterygota</taxon>
        <taxon>Neoptera</taxon>
        <taxon>Endopterygota</taxon>
        <taxon>Diptera</taxon>
        <taxon>Nematocera</taxon>
        <taxon>Culicoidea</taxon>
        <taxon>Culicidae</taxon>
        <taxon>Culicinae</taxon>
        <taxon>Culicini</taxon>
        <taxon>Culex</taxon>
        <taxon>Culex</taxon>
    </lineage>
</organism>
<dbReference type="PRINTS" id="PR00928">
    <property type="entry name" value="GRAVESDC"/>
</dbReference>
<evidence type="ECO:0000256" key="1">
    <source>
        <dbReference type="ARBA" id="ARBA00004448"/>
    </source>
</evidence>
<dbReference type="Gene3D" id="1.50.40.10">
    <property type="entry name" value="Mitochondrial carrier domain"/>
    <property type="match status" value="1"/>
</dbReference>
<dbReference type="PRINTS" id="PR00926">
    <property type="entry name" value="MITOCARRIER"/>
</dbReference>
<comment type="subcellular location">
    <subcellularLocation>
        <location evidence="1">Mitochondrion inner membrane</location>
        <topology evidence="1">Multi-pass membrane protein</topology>
    </subcellularLocation>
</comment>
<reference evidence="12" key="1">
    <citation type="submission" date="2021-05" db="EMBL/GenBank/DDBJ databases">
        <authorList>
            <person name="Alioto T."/>
            <person name="Alioto T."/>
            <person name="Gomez Garrido J."/>
        </authorList>
    </citation>
    <scope>NUCLEOTIDE SEQUENCE</scope>
</reference>
<sequence>MATNLKSLFGGTAGGEASSMAAVVAVGVTGGGGHDPTSSSKTRETDKPIEYSSSSSTPKSSPATSTASSSGTSPSQSQPHQRLKNRDLVITSLIAGATAGALAKTTIAPLDRTKINFQINKDVPYSFRAALLFLQKTYTHEGFLALWRGNSATMARIIPYSAIQFTAHEQWKKLLQVDLHDDTKVRRFMAGALAGITSQSLTYPLDLARARMAVTDKYSGYRTLREVFVKIWQCEGPRTLYRGYWATILGVIPYAGTSFFTYDTLKKEYYKYTGDSSPNTVISLVFGATAGVIGQSSSYPLDIVRRRMQTTGVTAHCADRYLTIGTTLAKIYREEGFIRGFYKGLSMNWIKGPIAVGISFATYDHIRHFLREVIHVRESGESSR</sequence>
<keyword evidence="6" id="KW-0999">Mitochondrion inner membrane</keyword>
<feature type="region of interest" description="Disordered" evidence="11">
    <location>
        <begin position="27"/>
        <end position="83"/>
    </location>
</feature>
<dbReference type="EMBL" id="HBUE01007696">
    <property type="protein sequence ID" value="CAG6446723.1"/>
    <property type="molecule type" value="Transcribed_RNA"/>
</dbReference>
<keyword evidence="8 9" id="KW-0472">Membrane</keyword>
<dbReference type="InterPro" id="IPR002167">
    <property type="entry name" value="GDC-like"/>
</dbReference>
<evidence type="ECO:0000256" key="3">
    <source>
        <dbReference type="ARBA" id="ARBA00022448"/>
    </source>
</evidence>
<feature type="repeat" description="Solcar" evidence="9">
    <location>
        <begin position="278"/>
        <end position="369"/>
    </location>
</feature>
<keyword evidence="4 9" id="KW-0812">Transmembrane</keyword>
<feature type="compositionally biased region" description="Low complexity" evidence="11">
    <location>
        <begin position="52"/>
        <end position="79"/>
    </location>
</feature>